<keyword evidence="2 5" id="KW-0694">RNA-binding</keyword>
<dbReference type="InterPro" id="IPR020056">
    <property type="entry name" value="Rbsml_bL25/Gln-tRNA_synth_N"/>
</dbReference>
<comment type="subunit">
    <text evidence="5">Part of the 50S ribosomal subunit; part of the 5S rRNA/L5/L18/L25 subcomplex. Contacts the 5S rRNA. Binds to the 5S rRNA independently of L5 and L18.</text>
</comment>
<reference evidence="9" key="1">
    <citation type="journal article" date="2020" name="mSystems">
        <title>Genome- and Community-Level Interaction Insights into Carbon Utilization and Element Cycling Functions of Hydrothermarchaeota in Hydrothermal Sediment.</title>
        <authorList>
            <person name="Zhou Z."/>
            <person name="Liu Y."/>
            <person name="Xu W."/>
            <person name="Pan J."/>
            <person name="Luo Z.H."/>
            <person name="Li M."/>
        </authorList>
    </citation>
    <scope>NUCLEOTIDE SEQUENCE [LARGE SCALE GENOMIC DNA]</scope>
    <source>
        <strain evidence="9">SpSt-1233</strain>
    </source>
</reference>
<keyword evidence="4 5" id="KW-0687">Ribonucleoprotein</keyword>
<dbReference type="AlphaFoldDB" id="A0A7V2AWF8"/>
<dbReference type="GO" id="GO:0022625">
    <property type="term" value="C:cytosolic large ribosomal subunit"/>
    <property type="evidence" value="ECO:0007669"/>
    <property type="project" value="TreeGrafter"/>
</dbReference>
<dbReference type="InterPro" id="IPR001021">
    <property type="entry name" value="Ribosomal_bL25_long"/>
</dbReference>
<feature type="compositionally biased region" description="Gly residues" evidence="6">
    <location>
        <begin position="214"/>
        <end position="227"/>
    </location>
</feature>
<keyword evidence="1 5" id="KW-0699">rRNA-binding</keyword>
<feature type="region of interest" description="Disordered" evidence="6">
    <location>
        <begin position="195"/>
        <end position="227"/>
    </location>
</feature>
<dbReference type="InterPro" id="IPR020930">
    <property type="entry name" value="Ribosomal_uL5_bac-type"/>
</dbReference>
<dbReference type="PANTHER" id="PTHR33284">
    <property type="entry name" value="RIBOSOMAL PROTEIN L25/GLN-TRNA SYNTHETASE, ANTI-CODON-BINDING DOMAIN-CONTAINING PROTEIN"/>
    <property type="match status" value="1"/>
</dbReference>
<accession>A0A7V2AWF8</accession>
<dbReference type="GO" id="GO:0008097">
    <property type="term" value="F:5S rRNA binding"/>
    <property type="evidence" value="ECO:0007669"/>
    <property type="project" value="InterPro"/>
</dbReference>
<evidence type="ECO:0000256" key="6">
    <source>
        <dbReference type="SAM" id="MobiDB-lite"/>
    </source>
</evidence>
<dbReference type="EMBL" id="DSEC01000622">
    <property type="protein sequence ID" value="HER44520.1"/>
    <property type="molecule type" value="Genomic_DNA"/>
</dbReference>
<dbReference type="CDD" id="cd00495">
    <property type="entry name" value="Ribosomal_L25_TL5_CTC"/>
    <property type="match status" value="1"/>
</dbReference>
<evidence type="ECO:0000256" key="3">
    <source>
        <dbReference type="ARBA" id="ARBA00022980"/>
    </source>
</evidence>
<dbReference type="Gene3D" id="2.170.120.20">
    <property type="entry name" value="Ribosomal protein L25, beta domain"/>
    <property type="match status" value="1"/>
</dbReference>
<protein>
    <recommendedName>
        <fullName evidence="5">Large ribosomal subunit protein bL25</fullName>
    </recommendedName>
    <alternativeName>
        <fullName evidence="5">General stress protein CTC</fullName>
    </alternativeName>
</protein>
<dbReference type="SUPFAM" id="SSF50715">
    <property type="entry name" value="Ribosomal protein L25-like"/>
    <property type="match status" value="1"/>
</dbReference>
<gene>
    <name evidence="5" type="primary">rplY</name>
    <name evidence="5" type="synonym">ctc</name>
    <name evidence="9" type="ORF">ENO08_08690</name>
</gene>
<evidence type="ECO:0000313" key="9">
    <source>
        <dbReference type="EMBL" id="HER44520.1"/>
    </source>
</evidence>
<sequence>MEAIKLKARVRKEASKKNVHKLRAAGEIPGVLYGHREEPVHLALPEHDFWVILHNATSEHLIIRLDVDGVEMKDNTTLVRDVQHHPVSGDILHVDFQRISMDENIKVGIPVILTGVARGVKEFGGILDQGVREVMVNTTASTVPERLEIDVSELMIGETIHVSDLAALYPDIDFLDDDNINLAHVSPPKKLEVAGGLEEGAEAAAEGAEEGAAGAEGEGAAEGGEEA</sequence>
<feature type="domain" description="Large ribosomal subunit protein bL25 beta" evidence="8">
    <location>
        <begin position="105"/>
        <end position="189"/>
    </location>
</feature>
<dbReference type="InterPro" id="IPR011035">
    <property type="entry name" value="Ribosomal_bL25/Gln-tRNA_synth"/>
</dbReference>
<evidence type="ECO:0000256" key="1">
    <source>
        <dbReference type="ARBA" id="ARBA00022730"/>
    </source>
</evidence>
<dbReference type="HAMAP" id="MF_01334">
    <property type="entry name" value="Ribosomal_bL25_CTC"/>
    <property type="match status" value="1"/>
</dbReference>
<feature type="compositionally biased region" description="Low complexity" evidence="6">
    <location>
        <begin position="202"/>
        <end position="213"/>
    </location>
</feature>
<organism evidence="9">
    <name type="scientific">Eiseniibacteriota bacterium</name>
    <dbReference type="NCBI Taxonomy" id="2212470"/>
    <lineage>
        <taxon>Bacteria</taxon>
        <taxon>Candidatus Eiseniibacteriota</taxon>
    </lineage>
</organism>
<dbReference type="InterPro" id="IPR020057">
    <property type="entry name" value="Ribosomal_bL25_b-dom"/>
</dbReference>
<dbReference type="Pfam" id="PF01386">
    <property type="entry name" value="Ribosomal_L25p"/>
    <property type="match status" value="1"/>
</dbReference>
<dbReference type="Gene3D" id="2.40.240.10">
    <property type="entry name" value="Ribosomal Protein L25, Chain P"/>
    <property type="match status" value="1"/>
</dbReference>
<dbReference type="NCBIfam" id="TIGR00731">
    <property type="entry name" value="bL25_bact_ctc"/>
    <property type="match status" value="1"/>
</dbReference>
<feature type="domain" description="Large ribosomal subunit protein bL25 L25" evidence="7">
    <location>
        <begin position="6"/>
        <end position="96"/>
    </location>
</feature>
<dbReference type="InterPro" id="IPR037121">
    <property type="entry name" value="Ribosomal_bL25_C"/>
</dbReference>
<proteinExistence type="inferred from homology"/>
<dbReference type="Proteomes" id="UP000886069">
    <property type="component" value="Unassembled WGS sequence"/>
</dbReference>
<keyword evidence="3 5" id="KW-0689">Ribosomal protein</keyword>
<dbReference type="GO" id="GO:0003735">
    <property type="term" value="F:structural constituent of ribosome"/>
    <property type="evidence" value="ECO:0007669"/>
    <property type="project" value="InterPro"/>
</dbReference>
<evidence type="ECO:0000256" key="5">
    <source>
        <dbReference type="HAMAP-Rule" id="MF_01334"/>
    </source>
</evidence>
<dbReference type="PANTHER" id="PTHR33284:SF1">
    <property type="entry name" value="RIBOSOMAL PROTEIN L25_GLN-TRNA SYNTHETASE, ANTI-CODON-BINDING DOMAIN-CONTAINING PROTEIN"/>
    <property type="match status" value="1"/>
</dbReference>
<comment type="caution">
    <text evidence="9">The sequence shown here is derived from an EMBL/GenBank/DDBJ whole genome shotgun (WGS) entry which is preliminary data.</text>
</comment>
<evidence type="ECO:0000256" key="4">
    <source>
        <dbReference type="ARBA" id="ARBA00023274"/>
    </source>
</evidence>
<evidence type="ECO:0000256" key="2">
    <source>
        <dbReference type="ARBA" id="ARBA00022884"/>
    </source>
</evidence>
<evidence type="ECO:0000259" key="7">
    <source>
        <dbReference type="Pfam" id="PF01386"/>
    </source>
</evidence>
<comment type="function">
    <text evidence="5">This is one of the proteins that binds to the 5S RNA in the ribosome where it forms part of the central protuberance.</text>
</comment>
<name>A0A7V2AWF8_UNCEI</name>
<dbReference type="GO" id="GO:0006412">
    <property type="term" value="P:translation"/>
    <property type="evidence" value="ECO:0007669"/>
    <property type="project" value="UniProtKB-UniRule"/>
</dbReference>
<evidence type="ECO:0000259" key="8">
    <source>
        <dbReference type="Pfam" id="PF14693"/>
    </source>
</evidence>
<dbReference type="Pfam" id="PF14693">
    <property type="entry name" value="Ribosomal_TL5_C"/>
    <property type="match status" value="1"/>
</dbReference>
<dbReference type="InterPro" id="IPR029751">
    <property type="entry name" value="Ribosomal_L25_dom"/>
</dbReference>
<comment type="similarity">
    <text evidence="5">Belongs to the bacterial ribosomal protein bL25 family. CTC subfamily.</text>
</comment>